<evidence type="ECO:0000313" key="2">
    <source>
        <dbReference type="Proteomes" id="UP001383192"/>
    </source>
</evidence>
<comment type="caution">
    <text evidence="1">The sequence shown here is derived from an EMBL/GenBank/DDBJ whole genome shotgun (WGS) entry which is preliminary data.</text>
</comment>
<evidence type="ECO:0000313" key="1">
    <source>
        <dbReference type="EMBL" id="KAK7019789.1"/>
    </source>
</evidence>
<dbReference type="AlphaFoldDB" id="A0AAW0B1A3"/>
<dbReference type="Proteomes" id="UP001383192">
    <property type="component" value="Unassembled WGS sequence"/>
</dbReference>
<keyword evidence="2" id="KW-1185">Reference proteome</keyword>
<reference evidence="1 2" key="1">
    <citation type="submission" date="2024-01" db="EMBL/GenBank/DDBJ databases">
        <title>A draft genome for a cacao thread blight-causing isolate of Paramarasmius palmivorus.</title>
        <authorList>
            <person name="Baruah I.K."/>
            <person name="Bukari Y."/>
            <person name="Amoako-Attah I."/>
            <person name="Meinhardt L.W."/>
            <person name="Bailey B.A."/>
            <person name="Cohen S.P."/>
        </authorList>
    </citation>
    <scope>NUCLEOTIDE SEQUENCE [LARGE SCALE GENOMIC DNA]</scope>
    <source>
        <strain evidence="1 2">GH-12</strain>
    </source>
</reference>
<proteinExistence type="predicted"/>
<dbReference type="EMBL" id="JAYKXP010000198">
    <property type="protein sequence ID" value="KAK7019789.1"/>
    <property type="molecule type" value="Genomic_DNA"/>
</dbReference>
<name>A0AAW0B1A3_9AGAR</name>
<organism evidence="1 2">
    <name type="scientific">Paramarasmius palmivorus</name>
    <dbReference type="NCBI Taxonomy" id="297713"/>
    <lineage>
        <taxon>Eukaryota</taxon>
        <taxon>Fungi</taxon>
        <taxon>Dikarya</taxon>
        <taxon>Basidiomycota</taxon>
        <taxon>Agaricomycotina</taxon>
        <taxon>Agaricomycetes</taxon>
        <taxon>Agaricomycetidae</taxon>
        <taxon>Agaricales</taxon>
        <taxon>Marasmiineae</taxon>
        <taxon>Marasmiaceae</taxon>
        <taxon>Paramarasmius</taxon>
    </lineage>
</organism>
<accession>A0AAW0B1A3</accession>
<protein>
    <submittedName>
        <fullName evidence="1">Uncharacterized protein</fullName>
    </submittedName>
</protein>
<gene>
    <name evidence="1" type="ORF">VNI00_017930</name>
</gene>
<sequence length="215" mass="24056">MSSNNNKDGAVAGDTVLLFVDVERQMQEDVKYSTLLAQLSASKKYSKASQSFQWYAEYQSTLETLGWIAVKFAFVNIGDAKEKESADVVVLETAMSFLSRSGYDVFESGVNALREQSEPRKILNRSAIDGKVADFRMGICTNTEGNASLQLGYFHYSVSKDVDDAMFFKWGDGDVKFTQGNQTMVLNSTVYEQIRDAVIQKLGPAIKEYIREIEL</sequence>